<dbReference type="OrthoDB" id="72976at2759"/>
<dbReference type="InterPro" id="IPR019396">
    <property type="entry name" value="TM_Fragile-X-F-assoc"/>
</dbReference>
<evidence type="ECO:0008006" key="4">
    <source>
        <dbReference type="Google" id="ProtNLM"/>
    </source>
</evidence>
<keyword evidence="1" id="KW-0812">Transmembrane</keyword>
<dbReference type="eggNOG" id="ENOG502SERA">
    <property type="taxonomic scope" value="Eukaryota"/>
</dbReference>
<feature type="transmembrane region" description="Helical" evidence="1">
    <location>
        <begin position="152"/>
        <end position="173"/>
    </location>
</feature>
<dbReference type="InParanoid" id="T0S046"/>
<name>T0S046_SAPDV</name>
<proteinExistence type="predicted"/>
<organism evidence="2 3">
    <name type="scientific">Saprolegnia diclina (strain VS20)</name>
    <dbReference type="NCBI Taxonomy" id="1156394"/>
    <lineage>
        <taxon>Eukaryota</taxon>
        <taxon>Sar</taxon>
        <taxon>Stramenopiles</taxon>
        <taxon>Oomycota</taxon>
        <taxon>Saprolegniomycetes</taxon>
        <taxon>Saprolegniales</taxon>
        <taxon>Saprolegniaceae</taxon>
        <taxon>Saprolegnia</taxon>
    </lineage>
</organism>
<reference evidence="2 3" key="1">
    <citation type="submission" date="2012-04" db="EMBL/GenBank/DDBJ databases">
        <title>The Genome Sequence of Saprolegnia declina VS20.</title>
        <authorList>
            <consortium name="The Broad Institute Genome Sequencing Platform"/>
            <person name="Russ C."/>
            <person name="Nusbaum C."/>
            <person name="Tyler B."/>
            <person name="van West P."/>
            <person name="Dieguez-Uribeondo J."/>
            <person name="de Bruijn I."/>
            <person name="Tripathy S."/>
            <person name="Jiang R."/>
            <person name="Young S.K."/>
            <person name="Zeng Q."/>
            <person name="Gargeya S."/>
            <person name="Fitzgerald M."/>
            <person name="Haas B."/>
            <person name="Abouelleil A."/>
            <person name="Alvarado L."/>
            <person name="Arachchi H.M."/>
            <person name="Berlin A."/>
            <person name="Chapman S.B."/>
            <person name="Goldberg J."/>
            <person name="Griggs A."/>
            <person name="Gujja S."/>
            <person name="Hansen M."/>
            <person name="Howarth C."/>
            <person name="Imamovic A."/>
            <person name="Larimer J."/>
            <person name="McCowen C."/>
            <person name="Montmayeur A."/>
            <person name="Murphy C."/>
            <person name="Neiman D."/>
            <person name="Pearson M."/>
            <person name="Priest M."/>
            <person name="Roberts A."/>
            <person name="Saif S."/>
            <person name="Shea T."/>
            <person name="Sisk P."/>
            <person name="Sykes S."/>
            <person name="Wortman J."/>
            <person name="Nusbaum C."/>
            <person name="Birren B."/>
        </authorList>
    </citation>
    <scope>NUCLEOTIDE SEQUENCE [LARGE SCALE GENOMIC DNA]</scope>
    <source>
        <strain evidence="2 3">VS20</strain>
    </source>
</reference>
<dbReference type="AlphaFoldDB" id="T0S046"/>
<sequence>MSSRTLRTMQSLGRQSSLAELHDEAQNSGGFTGYLTTTVTDFFTSPHSACIKFAVVIAGIVLTLPAILFPVCVSLKIDGHVHWTWLQTFIPLFIVTVVSLPLYMLLTQVDNPKVGNNDEDGPPMSNDNTDCHANDTSVLLPSSDSTNPPQKILTWGSVFSLLCSLLAHIFIALRLDNHIDWAWIYVLLPYCLVILVDRSSSSVLQVLQVVFVAEKLDGGLTWTWLVVLLPTWLPLAVMLVIFPIGAAFAVLMFAGDDDSASPKPWCFALSVFLGVFSFFALITGPQLLIVLRLQYFTFSTMWICVPWIIMYSVVILLATLAVLVLAFHGKPSASVQADGENTMTSEYGTV</sequence>
<dbReference type="GeneID" id="19945425"/>
<dbReference type="PANTHER" id="PTHR13568">
    <property type="entry name" value="FAM11A, B PROTEIN"/>
    <property type="match status" value="1"/>
</dbReference>
<keyword evidence="1" id="KW-1133">Transmembrane helix</keyword>
<feature type="transmembrane region" description="Helical" evidence="1">
    <location>
        <begin position="231"/>
        <end position="253"/>
    </location>
</feature>
<dbReference type="Proteomes" id="UP000030762">
    <property type="component" value="Unassembled WGS sequence"/>
</dbReference>
<feature type="transmembrane region" description="Helical" evidence="1">
    <location>
        <begin position="308"/>
        <end position="327"/>
    </location>
</feature>
<dbReference type="RefSeq" id="XP_008608600.1">
    <property type="nucleotide sequence ID" value="XM_008610378.1"/>
</dbReference>
<protein>
    <recommendedName>
        <fullName evidence="4">Transmembrane protein</fullName>
    </recommendedName>
</protein>
<feature type="transmembrane region" description="Helical" evidence="1">
    <location>
        <begin position="179"/>
        <end position="196"/>
    </location>
</feature>
<gene>
    <name evidence="2" type="ORF">SDRG_04698</name>
</gene>
<dbReference type="OMA" id="CIKFAVV"/>
<feature type="transmembrane region" description="Helical" evidence="1">
    <location>
        <begin position="83"/>
        <end position="106"/>
    </location>
</feature>
<dbReference type="VEuPathDB" id="FungiDB:SDRG_04698"/>
<feature type="transmembrane region" description="Helical" evidence="1">
    <location>
        <begin position="265"/>
        <end position="288"/>
    </location>
</feature>
<feature type="transmembrane region" description="Helical" evidence="1">
    <location>
        <begin position="53"/>
        <end position="77"/>
    </location>
</feature>
<keyword evidence="1" id="KW-0472">Membrane</keyword>
<accession>T0S046</accession>
<dbReference type="EMBL" id="JH767142">
    <property type="protein sequence ID" value="EQC38273.1"/>
    <property type="molecule type" value="Genomic_DNA"/>
</dbReference>
<evidence type="ECO:0000256" key="1">
    <source>
        <dbReference type="SAM" id="Phobius"/>
    </source>
</evidence>
<keyword evidence="3" id="KW-1185">Reference proteome</keyword>
<evidence type="ECO:0000313" key="3">
    <source>
        <dbReference type="Proteomes" id="UP000030762"/>
    </source>
</evidence>
<dbReference type="PANTHER" id="PTHR13568:SF9">
    <property type="entry name" value="TRANSMEMBRANE PROTEIN 203"/>
    <property type="match status" value="1"/>
</dbReference>
<evidence type="ECO:0000313" key="2">
    <source>
        <dbReference type="EMBL" id="EQC38273.1"/>
    </source>
</evidence>